<evidence type="ECO:0000313" key="2">
    <source>
        <dbReference type="Proteomes" id="UP000530424"/>
    </source>
</evidence>
<name>A0A853CBE5_9ACTN</name>
<evidence type="ECO:0000313" key="1">
    <source>
        <dbReference type="EMBL" id="NYJ03513.1"/>
    </source>
</evidence>
<comment type="caution">
    <text evidence="1">The sequence shown here is derived from an EMBL/GenBank/DDBJ whole genome shotgun (WGS) entry which is preliminary data.</text>
</comment>
<accession>A0A853CBE5</accession>
<protein>
    <recommendedName>
        <fullName evidence="3">DUF2867 domain-containing protein</fullName>
    </recommendedName>
</protein>
<dbReference type="EMBL" id="JACCFP010000001">
    <property type="protein sequence ID" value="NYJ03513.1"/>
    <property type="molecule type" value="Genomic_DNA"/>
</dbReference>
<gene>
    <name evidence="1" type="ORF">HNR19_004211</name>
</gene>
<proteinExistence type="predicted"/>
<keyword evidence="2" id="KW-1185">Reference proteome</keyword>
<dbReference type="Proteomes" id="UP000530424">
    <property type="component" value="Unassembled WGS sequence"/>
</dbReference>
<dbReference type="InterPro" id="IPR021295">
    <property type="entry name" value="DUF2867"/>
</dbReference>
<sequence>MRIPNERHLAVDLRVHDLLRDFRLEDVWQLPEVTGSRDDFELVIERIRSGSPMSSGNLASRFVWGVRQLLGKVFDLGDVAHATDGRADGLPIPGAEETSIVPRLPADLRGTADDLRFTDLPFVPVYRTATEFAAEISNRTVHGVLHLSWIPVGGERYEGRMAVYVKPRGWFGEAYMAFIKPFRYLIVYPALEKQMAREWAELTAAR</sequence>
<organism evidence="1 2">
    <name type="scientific">Nocardioides thalensis</name>
    <dbReference type="NCBI Taxonomy" id="1914755"/>
    <lineage>
        <taxon>Bacteria</taxon>
        <taxon>Bacillati</taxon>
        <taxon>Actinomycetota</taxon>
        <taxon>Actinomycetes</taxon>
        <taxon>Propionibacteriales</taxon>
        <taxon>Nocardioidaceae</taxon>
        <taxon>Nocardioides</taxon>
    </lineage>
</organism>
<dbReference type="RefSeq" id="WP_179669804.1">
    <property type="nucleotide sequence ID" value="NZ_JACCFP010000001.1"/>
</dbReference>
<dbReference type="AlphaFoldDB" id="A0A853CBE5"/>
<reference evidence="1 2" key="1">
    <citation type="submission" date="2020-07" db="EMBL/GenBank/DDBJ databases">
        <title>Sequencing the genomes of 1000 actinobacteria strains.</title>
        <authorList>
            <person name="Klenk H.-P."/>
        </authorList>
    </citation>
    <scope>NUCLEOTIDE SEQUENCE [LARGE SCALE GENOMIC DNA]</scope>
    <source>
        <strain evidence="1 2">DSM 103833</strain>
    </source>
</reference>
<evidence type="ECO:0008006" key="3">
    <source>
        <dbReference type="Google" id="ProtNLM"/>
    </source>
</evidence>
<dbReference type="Pfam" id="PF11066">
    <property type="entry name" value="DUF2867"/>
    <property type="match status" value="1"/>
</dbReference>